<dbReference type="PRINTS" id="PR00507">
    <property type="entry name" value="N12N6MTFRASE"/>
</dbReference>
<evidence type="ECO:0000256" key="1">
    <source>
        <dbReference type="ARBA" id="ARBA00006594"/>
    </source>
</evidence>
<keyword evidence="5" id="KW-0949">S-adenosyl-L-methionine</keyword>
<evidence type="ECO:0000256" key="3">
    <source>
        <dbReference type="ARBA" id="ARBA00022603"/>
    </source>
</evidence>
<dbReference type="Gene3D" id="3.40.50.150">
    <property type="entry name" value="Vaccinia Virus protein VP39"/>
    <property type="match status" value="1"/>
</dbReference>
<comment type="caution">
    <text evidence="8">The sequence shown here is derived from an EMBL/GenBank/DDBJ whole genome shotgun (WGS) entry which is preliminary data.</text>
</comment>
<dbReference type="Pfam" id="PF07669">
    <property type="entry name" value="Eco57I"/>
    <property type="match status" value="1"/>
</dbReference>
<dbReference type="InterPro" id="IPR029063">
    <property type="entry name" value="SAM-dependent_MTases_sf"/>
</dbReference>
<proteinExistence type="inferred from homology"/>
<evidence type="ECO:0000256" key="4">
    <source>
        <dbReference type="ARBA" id="ARBA00022679"/>
    </source>
</evidence>
<dbReference type="GO" id="GO:0003676">
    <property type="term" value="F:nucleic acid binding"/>
    <property type="evidence" value="ECO:0007669"/>
    <property type="project" value="InterPro"/>
</dbReference>
<comment type="similarity">
    <text evidence="1">Belongs to the N(4)/N(6)-methyltransferase family.</text>
</comment>
<accession>A0A841FPZ3</accession>
<evidence type="ECO:0000256" key="5">
    <source>
        <dbReference type="ARBA" id="ARBA00022691"/>
    </source>
</evidence>
<dbReference type="GO" id="GO:0006304">
    <property type="term" value="P:DNA modification"/>
    <property type="evidence" value="ECO:0007669"/>
    <property type="project" value="InterPro"/>
</dbReference>
<dbReference type="PANTHER" id="PTHR33841:SF5">
    <property type="entry name" value="DNA METHYLASE (MODIFICATION METHYLASE) (METHYLTRANSFERASE)-RELATED"/>
    <property type="match status" value="1"/>
</dbReference>
<dbReference type="Proteomes" id="UP000548476">
    <property type="component" value="Unassembled WGS sequence"/>
</dbReference>
<sequence>MGTRGLFDLELLDLPDTLSDAVEHGEVFTRRWVVELLLDLVGYTPDKDLAASVIVEPACGGGAFLGPIVERLVRSCRMYDRPLLDAVGAVEAFDLLDRNVKLSREIVAAQLTSDGWEAEHVEAVVGAWVNQGDYLLRRGVAENVDFVVGNPPYIRLEDVPDSRMGAYRQACPTMGGRADIYVGFYERALRSLNPGGRLGFICADRWMRNQYGRLLRELVTSRFSMDLVLTMHDVDAFGEQVAAYPAITVISNRKQGVAVAADTTKSFGAGSAEEFRSWMLDETEQLVATSSYHAARLPHWFPGDDSWPAASPARLAMLEDLADRFGLLEDKTTGTKVGIGIATGADKVFLTSDPQLVEPDRLLPMAMVRDTKTGEFTWGGTYLVNPWTPEGQLVDLSTHPRLAAYFKKHDLSLRGRYVAVKQPSRWYKTIDKVDHTLTSRPKLLFPDMKVNIHPVLDDGTAYPHHNLYFIVSDTWDLRVLGGLLLSRVAEAFVSAHAVKMRGGTLRFQAQYLRKIRVPDPALITVDDRAALADAFERRDAEAATVAALRAYGLSELPD</sequence>
<reference evidence="8 9" key="1">
    <citation type="submission" date="2020-08" db="EMBL/GenBank/DDBJ databases">
        <title>Genomic Encyclopedia of Type Strains, Phase IV (KMG-IV): sequencing the most valuable type-strain genomes for metagenomic binning, comparative biology and taxonomic classification.</title>
        <authorList>
            <person name="Goeker M."/>
        </authorList>
    </citation>
    <scope>NUCLEOTIDE SEQUENCE [LARGE SCALE GENOMIC DNA]</scope>
    <source>
        <strain evidence="8 9">YIM 65646</strain>
    </source>
</reference>
<keyword evidence="9" id="KW-1185">Reference proteome</keyword>
<dbReference type="InterPro" id="IPR011639">
    <property type="entry name" value="MethylTrfase_TaqI-like_dom"/>
</dbReference>
<dbReference type="GO" id="GO:0009007">
    <property type="term" value="F:site-specific DNA-methyltransferase (adenine-specific) activity"/>
    <property type="evidence" value="ECO:0007669"/>
    <property type="project" value="UniProtKB-EC"/>
</dbReference>
<dbReference type="PROSITE" id="PS00092">
    <property type="entry name" value="N6_MTASE"/>
    <property type="match status" value="1"/>
</dbReference>
<dbReference type="AlphaFoldDB" id="A0A841FPZ3"/>
<dbReference type="EMBL" id="JACHGT010000015">
    <property type="protein sequence ID" value="MBB6038195.1"/>
    <property type="molecule type" value="Genomic_DNA"/>
</dbReference>
<dbReference type="RefSeq" id="WP_184790987.1">
    <property type="nucleotide sequence ID" value="NZ_BONT01000047.1"/>
</dbReference>
<evidence type="ECO:0000259" key="7">
    <source>
        <dbReference type="Pfam" id="PF07669"/>
    </source>
</evidence>
<organism evidence="8 9">
    <name type="scientific">Phytomonospora endophytica</name>
    <dbReference type="NCBI Taxonomy" id="714109"/>
    <lineage>
        <taxon>Bacteria</taxon>
        <taxon>Bacillati</taxon>
        <taxon>Actinomycetota</taxon>
        <taxon>Actinomycetes</taxon>
        <taxon>Micromonosporales</taxon>
        <taxon>Micromonosporaceae</taxon>
        <taxon>Phytomonospora</taxon>
    </lineage>
</organism>
<keyword evidence="4" id="KW-0808">Transferase</keyword>
<dbReference type="EC" id="2.1.1.72" evidence="2"/>
<dbReference type="SUPFAM" id="SSF53335">
    <property type="entry name" value="S-adenosyl-L-methionine-dependent methyltransferases"/>
    <property type="match status" value="1"/>
</dbReference>
<evidence type="ECO:0000313" key="9">
    <source>
        <dbReference type="Proteomes" id="UP000548476"/>
    </source>
</evidence>
<dbReference type="GO" id="GO:0032259">
    <property type="term" value="P:methylation"/>
    <property type="evidence" value="ECO:0007669"/>
    <property type="project" value="UniProtKB-KW"/>
</dbReference>
<protein>
    <recommendedName>
        <fullName evidence="2">site-specific DNA-methyltransferase (adenine-specific)</fullName>
        <ecNumber evidence="2">2.1.1.72</ecNumber>
    </recommendedName>
</protein>
<dbReference type="InterPro" id="IPR050953">
    <property type="entry name" value="N4_N6_ade-DNA_methylase"/>
</dbReference>
<gene>
    <name evidence="8" type="ORF">HNR73_006075</name>
</gene>
<evidence type="ECO:0000313" key="8">
    <source>
        <dbReference type="EMBL" id="MBB6038195.1"/>
    </source>
</evidence>
<evidence type="ECO:0000256" key="2">
    <source>
        <dbReference type="ARBA" id="ARBA00011900"/>
    </source>
</evidence>
<keyword evidence="3" id="KW-0489">Methyltransferase</keyword>
<comment type="catalytic activity">
    <reaction evidence="6">
        <text>a 2'-deoxyadenosine in DNA + S-adenosyl-L-methionine = an N(6)-methyl-2'-deoxyadenosine in DNA + S-adenosyl-L-homocysteine + H(+)</text>
        <dbReference type="Rhea" id="RHEA:15197"/>
        <dbReference type="Rhea" id="RHEA-COMP:12418"/>
        <dbReference type="Rhea" id="RHEA-COMP:12419"/>
        <dbReference type="ChEBI" id="CHEBI:15378"/>
        <dbReference type="ChEBI" id="CHEBI:57856"/>
        <dbReference type="ChEBI" id="CHEBI:59789"/>
        <dbReference type="ChEBI" id="CHEBI:90615"/>
        <dbReference type="ChEBI" id="CHEBI:90616"/>
        <dbReference type="EC" id="2.1.1.72"/>
    </reaction>
</comment>
<feature type="domain" description="Type II methyltransferase M.TaqI-like" evidence="7">
    <location>
        <begin position="140"/>
        <end position="233"/>
    </location>
</feature>
<evidence type="ECO:0000256" key="6">
    <source>
        <dbReference type="ARBA" id="ARBA00047942"/>
    </source>
</evidence>
<name>A0A841FPZ3_9ACTN</name>
<dbReference type="PANTHER" id="PTHR33841">
    <property type="entry name" value="DNA METHYLTRANSFERASE YEEA-RELATED"/>
    <property type="match status" value="1"/>
</dbReference>
<dbReference type="InterPro" id="IPR002052">
    <property type="entry name" value="DNA_methylase_N6_adenine_CS"/>
</dbReference>